<dbReference type="Proteomes" id="UP000316851">
    <property type="component" value="Unassembled WGS sequence"/>
</dbReference>
<evidence type="ECO:0000313" key="4">
    <source>
        <dbReference type="Proteomes" id="UP000316851"/>
    </source>
</evidence>
<dbReference type="Pfam" id="PF03372">
    <property type="entry name" value="Exo_endo_phos"/>
    <property type="match status" value="1"/>
</dbReference>
<dbReference type="EMBL" id="VHHP01000001">
    <property type="protein sequence ID" value="TPR54703.1"/>
    <property type="molecule type" value="Genomic_DNA"/>
</dbReference>
<protein>
    <recommendedName>
        <fullName evidence="2">Endonuclease/exonuclease/phosphatase domain-containing protein</fullName>
    </recommendedName>
</protein>
<dbReference type="NCBIfam" id="NF045851">
    <property type="entry name" value="mem_nucl_MnuA"/>
    <property type="match status" value="1"/>
</dbReference>
<dbReference type="SUPFAM" id="SSF56219">
    <property type="entry name" value="DNase I-like"/>
    <property type="match status" value="1"/>
</dbReference>
<sequence length="370" mass="41868">MANKKTTKKSKGGLKAVLSIAGMAAVGAIAYGAYYLVNKIKSDKSGAPIIVNKSIDKNSDIKLMSWNVFNFGKSTPAESNKFVNIVKTIKLTNADVIGLEEIGFNDITIINKLIKKLNDGGSNKWSYTLSDAFNQKYPNSKESVAILYKNDILRLDSTNVINPNNIYTRPLYFAKFTYLAKPYTFVTGFGHFDAPGVNTKNNEKDSIGSQGSQEVLENKSIDLVFKELKKLYPNTDILMAADTNLKENHMNIYDQKEYKLGYPENYAQHIKDYRTSLGAKPKKPSDPLYYANTYDKWFVYDAEATNIDYLNASKHAFSFDTLQAFKNGYWDREESKNLYMKLNKNKPQPSDYDLVKNVSDHIPVFININI</sequence>
<comment type="caution">
    <text evidence="3">The sequence shown here is derived from an EMBL/GenBank/DDBJ whole genome shotgun (WGS) entry which is preliminary data.</text>
</comment>
<gene>
    <name evidence="3" type="ORF">FJR74_00320</name>
</gene>
<reference evidence="3" key="1">
    <citation type="submission" date="2019-06" db="EMBL/GenBank/DDBJ databases">
        <title>Mycoplasma neophronis type strain whole genome sequence.</title>
        <authorList>
            <person name="Spergser J."/>
        </authorList>
    </citation>
    <scope>NUCLEOTIDE SEQUENCE [LARGE SCALE GENOMIC DNA]</scope>
    <source>
        <strain evidence="3">DSM 24097</strain>
    </source>
</reference>
<evidence type="ECO:0000259" key="2">
    <source>
        <dbReference type="Pfam" id="PF03372"/>
    </source>
</evidence>
<dbReference type="PANTHER" id="PTHR11371">
    <property type="entry name" value="DEOXYRIBONUCLEASE"/>
    <property type="match status" value="1"/>
</dbReference>
<name>A0ABY2Z1K9_9BACT</name>
<organism evidence="3 4">
    <name type="scientific">Metamycoplasma neophronis</name>
    <dbReference type="NCBI Taxonomy" id="872983"/>
    <lineage>
        <taxon>Bacteria</taxon>
        <taxon>Bacillati</taxon>
        <taxon>Mycoplasmatota</taxon>
        <taxon>Mycoplasmoidales</taxon>
        <taxon>Metamycoplasmataceae</taxon>
        <taxon>Metamycoplasma</taxon>
    </lineage>
</organism>
<evidence type="ECO:0000256" key="1">
    <source>
        <dbReference type="SAM" id="Phobius"/>
    </source>
</evidence>
<dbReference type="InterPro" id="IPR036691">
    <property type="entry name" value="Endo/exonu/phosph_ase_sf"/>
</dbReference>
<keyword evidence="1" id="KW-0812">Transmembrane</keyword>
<dbReference type="InterPro" id="IPR005135">
    <property type="entry name" value="Endo/exonuclease/phosphatase"/>
</dbReference>
<accession>A0ABY2Z1K9</accession>
<evidence type="ECO:0000313" key="3">
    <source>
        <dbReference type="EMBL" id="TPR54703.1"/>
    </source>
</evidence>
<dbReference type="RefSeq" id="WP_140914556.1">
    <property type="nucleotide sequence ID" value="NZ_VHHP01000001.1"/>
</dbReference>
<feature type="domain" description="Endonuclease/exonuclease/phosphatase" evidence="2">
    <location>
        <begin position="64"/>
        <end position="252"/>
    </location>
</feature>
<keyword evidence="1" id="KW-1133">Transmembrane helix</keyword>
<dbReference type="Gene3D" id="3.60.10.10">
    <property type="entry name" value="Endonuclease/exonuclease/phosphatase"/>
    <property type="match status" value="1"/>
</dbReference>
<dbReference type="PANTHER" id="PTHR11371:SF31">
    <property type="entry name" value="EXTRACELLULAR NUCLEASE"/>
    <property type="match status" value="1"/>
</dbReference>
<keyword evidence="1" id="KW-0472">Membrane</keyword>
<proteinExistence type="predicted"/>
<keyword evidence="4" id="KW-1185">Reference proteome</keyword>
<feature type="transmembrane region" description="Helical" evidence="1">
    <location>
        <begin position="12"/>
        <end position="37"/>
    </location>
</feature>